<dbReference type="InterPro" id="IPR000182">
    <property type="entry name" value="GNAT_dom"/>
</dbReference>
<dbReference type="Gene3D" id="3.40.630.30">
    <property type="match status" value="1"/>
</dbReference>
<dbReference type="Pfam" id="PF00583">
    <property type="entry name" value="Acetyltransf_1"/>
    <property type="match status" value="1"/>
</dbReference>
<accession>A0A381RR63</accession>
<dbReference type="GO" id="GO:0016747">
    <property type="term" value="F:acyltransferase activity, transferring groups other than amino-acyl groups"/>
    <property type="evidence" value="ECO:0007669"/>
    <property type="project" value="InterPro"/>
</dbReference>
<dbReference type="PROSITE" id="PS51186">
    <property type="entry name" value="GNAT"/>
    <property type="match status" value="1"/>
</dbReference>
<reference evidence="2" key="1">
    <citation type="submission" date="2018-05" db="EMBL/GenBank/DDBJ databases">
        <authorList>
            <person name="Lanie J.A."/>
            <person name="Ng W.-L."/>
            <person name="Kazmierczak K.M."/>
            <person name="Andrzejewski T.M."/>
            <person name="Davidsen T.M."/>
            <person name="Wayne K.J."/>
            <person name="Tettelin H."/>
            <person name="Glass J.I."/>
            <person name="Rusch D."/>
            <person name="Podicherti R."/>
            <person name="Tsui H.-C.T."/>
            <person name="Winkler M.E."/>
        </authorList>
    </citation>
    <scope>NUCLEOTIDE SEQUENCE</scope>
</reference>
<dbReference type="SUPFAM" id="SSF55729">
    <property type="entry name" value="Acyl-CoA N-acyltransferases (Nat)"/>
    <property type="match status" value="1"/>
</dbReference>
<dbReference type="EMBL" id="UINC01002230">
    <property type="protein sequence ID" value="SUZ94386.1"/>
    <property type="molecule type" value="Genomic_DNA"/>
</dbReference>
<name>A0A381RR63_9ZZZZ</name>
<dbReference type="InterPro" id="IPR016181">
    <property type="entry name" value="Acyl_CoA_acyltransferase"/>
</dbReference>
<proteinExistence type="predicted"/>
<feature type="domain" description="N-acetyltransferase" evidence="1">
    <location>
        <begin position="27"/>
        <end position="171"/>
    </location>
</feature>
<evidence type="ECO:0000313" key="2">
    <source>
        <dbReference type="EMBL" id="SUZ94386.1"/>
    </source>
</evidence>
<gene>
    <name evidence="2" type="ORF">METZ01_LOCUS47240</name>
</gene>
<organism evidence="2">
    <name type="scientific">marine metagenome</name>
    <dbReference type="NCBI Taxonomy" id="408172"/>
    <lineage>
        <taxon>unclassified sequences</taxon>
        <taxon>metagenomes</taxon>
        <taxon>ecological metagenomes</taxon>
    </lineage>
</organism>
<sequence>MTVHYLEIFSRENINRKLVVQTDLKITRVREPDPAFAQWLYRTVGREWYWVDRYYWSLNKWEEWISDSCISLWIMELSGKPIGFYMLDPQDNNNVEVSYFGLLPGYLGSGLGGYLLTNALNDAFSMGASRVWLHTCSLDHPYALSNYEARGMNVYKVEDDLQHIPDGWPIPDPLT</sequence>
<protein>
    <recommendedName>
        <fullName evidence="1">N-acetyltransferase domain-containing protein</fullName>
    </recommendedName>
</protein>
<evidence type="ECO:0000259" key="1">
    <source>
        <dbReference type="PROSITE" id="PS51186"/>
    </source>
</evidence>
<dbReference type="AlphaFoldDB" id="A0A381RR63"/>